<dbReference type="PANTHER" id="PTHR43952">
    <property type="entry name" value="MYB FAMILY TRANSCRIPTION FACTOR-RELATED"/>
    <property type="match status" value="1"/>
</dbReference>
<dbReference type="GO" id="GO:0005634">
    <property type="term" value="C:nucleus"/>
    <property type="evidence" value="ECO:0007669"/>
    <property type="project" value="UniProtKB-SubCell"/>
</dbReference>
<dbReference type="AlphaFoldDB" id="A0A7I8LMB4"/>
<protein>
    <submittedName>
        <fullName evidence="9">Uncharacterized protein</fullName>
    </submittedName>
</protein>
<comment type="subcellular location">
    <subcellularLocation>
        <location evidence="1">Nucleus</location>
    </subcellularLocation>
</comment>
<feature type="region of interest" description="Disordered" evidence="5">
    <location>
        <begin position="63"/>
        <end position="90"/>
    </location>
</feature>
<proteinExistence type="predicted"/>
<reference evidence="9" key="1">
    <citation type="submission" date="2020-02" db="EMBL/GenBank/DDBJ databases">
        <authorList>
            <person name="Scholz U."/>
            <person name="Mascher M."/>
            <person name="Fiebig A."/>
        </authorList>
    </citation>
    <scope>NUCLEOTIDE SEQUENCE</scope>
</reference>
<dbReference type="InterPro" id="IPR044636">
    <property type="entry name" value="RADIALIS-like"/>
</dbReference>
<dbReference type="InterPro" id="IPR017884">
    <property type="entry name" value="SANT_dom"/>
</dbReference>
<dbReference type="SMART" id="SM00717">
    <property type="entry name" value="SANT"/>
    <property type="match status" value="1"/>
</dbReference>
<dbReference type="GO" id="GO:0003700">
    <property type="term" value="F:DNA-binding transcription factor activity"/>
    <property type="evidence" value="ECO:0007669"/>
    <property type="project" value="InterPro"/>
</dbReference>
<dbReference type="Pfam" id="PF23082">
    <property type="entry name" value="Myb_DNA-binding_2"/>
    <property type="match status" value="1"/>
</dbReference>
<dbReference type="InterPro" id="IPR009057">
    <property type="entry name" value="Homeodomain-like_sf"/>
</dbReference>
<name>A0A7I8LMB4_SPIIN</name>
<dbReference type="Proteomes" id="UP000663760">
    <property type="component" value="Chromosome 17"/>
</dbReference>
<evidence type="ECO:0000256" key="1">
    <source>
        <dbReference type="ARBA" id="ARBA00004123"/>
    </source>
</evidence>
<evidence type="ECO:0000259" key="6">
    <source>
        <dbReference type="PROSITE" id="PS50090"/>
    </source>
</evidence>
<keyword evidence="2" id="KW-0805">Transcription regulation</keyword>
<evidence type="ECO:0000256" key="3">
    <source>
        <dbReference type="ARBA" id="ARBA00023163"/>
    </source>
</evidence>
<feature type="domain" description="SANT" evidence="7">
    <location>
        <begin position="2"/>
        <end position="49"/>
    </location>
</feature>
<dbReference type="PROSITE" id="PS51293">
    <property type="entry name" value="SANT"/>
    <property type="match status" value="1"/>
</dbReference>
<dbReference type="Gene3D" id="1.10.10.60">
    <property type="entry name" value="Homeodomain-like"/>
    <property type="match status" value="1"/>
</dbReference>
<keyword evidence="10" id="KW-1185">Reference proteome</keyword>
<feature type="compositionally biased region" description="Basic and acidic residues" evidence="5">
    <location>
        <begin position="81"/>
        <end position="90"/>
    </location>
</feature>
<dbReference type="SUPFAM" id="SSF46689">
    <property type="entry name" value="Homeodomain-like"/>
    <property type="match status" value="1"/>
</dbReference>
<dbReference type="PANTHER" id="PTHR43952:SF75">
    <property type="entry name" value="PROTEIN RADIALIS-LIKE 6"/>
    <property type="match status" value="1"/>
</dbReference>
<evidence type="ECO:0000313" key="9">
    <source>
        <dbReference type="EMBL" id="CAA7410455.1"/>
    </source>
</evidence>
<evidence type="ECO:0000259" key="7">
    <source>
        <dbReference type="PROSITE" id="PS51293"/>
    </source>
</evidence>
<evidence type="ECO:0000256" key="2">
    <source>
        <dbReference type="ARBA" id="ARBA00023015"/>
    </source>
</evidence>
<gene>
    <name evidence="8" type="ORF">SI7747_17019647</name>
    <name evidence="9" type="ORF">SI8410_17021133</name>
</gene>
<evidence type="ECO:0000256" key="5">
    <source>
        <dbReference type="SAM" id="MobiDB-lite"/>
    </source>
</evidence>
<dbReference type="EMBL" id="LR746280">
    <property type="protein sequence ID" value="CAA7410455.1"/>
    <property type="molecule type" value="Genomic_DNA"/>
</dbReference>
<dbReference type="PROSITE" id="PS50090">
    <property type="entry name" value="MYB_LIKE"/>
    <property type="match status" value="1"/>
</dbReference>
<dbReference type="OrthoDB" id="118550at2759"/>
<dbReference type="EMBL" id="LR743604">
    <property type="protein sequence ID" value="CAA2634190.1"/>
    <property type="molecule type" value="Genomic_DNA"/>
</dbReference>
<feature type="domain" description="Myb-like" evidence="6">
    <location>
        <begin position="1"/>
        <end position="53"/>
    </location>
</feature>
<accession>A0A7I8LMB4</accession>
<dbReference type="CDD" id="cd00167">
    <property type="entry name" value="SANT"/>
    <property type="match status" value="1"/>
</dbReference>
<evidence type="ECO:0000313" key="8">
    <source>
        <dbReference type="EMBL" id="CAA2634190.1"/>
    </source>
</evidence>
<keyword evidence="4" id="KW-0539">Nucleus</keyword>
<dbReference type="FunFam" id="1.10.10.60:FF:000154">
    <property type="entry name" value="Transcription factor SRM1"/>
    <property type="match status" value="1"/>
</dbReference>
<organism evidence="9 10">
    <name type="scientific">Spirodela intermedia</name>
    <name type="common">Intermediate duckweed</name>
    <dbReference type="NCBI Taxonomy" id="51605"/>
    <lineage>
        <taxon>Eukaryota</taxon>
        <taxon>Viridiplantae</taxon>
        <taxon>Streptophyta</taxon>
        <taxon>Embryophyta</taxon>
        <taxon>Tracheophyta</taxon>
        <taxon>Spermatophyta</taxon>
        <taxon>Magnoliopsida</taxon>
        <taxon>Liliopsida</taxon>
        <taxon>Araceae</taxon>
        <taxon>Lemnoideae</taxon>
        <taxon>Spirodela</taxon>
    </lineage>
</organism>
<keyword evidence="3" id="KW-0804">Transcription</keyword>
<dbReference type="InterPro" id="IPR001005">
    <property type="entry name" value="SANT/Myb"/>
</dbReference>
<evidence type="ECO:0000313" key="10">
    <source>
        <dbReference type="Proteomes" id="UP000663760"/>
    </source>
</evidence>
<evidence type="ECO:0000256" key="4">
    <source>
        <dbReference type="ARBA" id="ARBA00023242"/>
    </source>
</evidence>
<sequence length="112" mass="12620">MASSSPWTAKQNKQFERALAVFDKDTPDRWQKVAREVGGKSPDEVKRHYDDLIDDLRRIESGRVPVPNYRSSASRSGGSGGRERLDEEQRLSLTLSNDPCFFGSSSPIRSTF</sequence>